<evidence type="ECO:0000313" key="2">
    <source>
        <dbReference type="EMBL" id="EHY53252.1"/>
    </source>
</evidence>
<dbReference type="eggNOG" id="ENOG502T5QI">
    <property type="taxonomic scope" value="Eukaryota"/>
</dbReference>
<feature type="compositionally biased region" description="Polar residues" evidence="1">
    <location>
        <begin position="96"/>
        <end position="107"/>
    </location>
</feature>
<dbReference type="OrthoDB" id="4121332at2759"/>
<feature type="region of interest" description="Disordered" evidence="1">
    <location>
        <begin position="583"/>
        <end position="634"/>
    </location>
</feature>
<dbReference type="Proteomes" id="UP000007304">
    <property type="component" value="Unassembled WGS sequence"/>
</dbReference>
<accession>H6BP25</accession>
<dbReference type="OMA" id="DCMRWTV"/>
<feature type="compositionally biased region" description="Low complexity" evidence="1">
    <location>
        <begin position="17"/>
        <end position="39"/>
    </location>
</feature>
<sequence length="883" mass="91812">MSPTSNGNASSTSEFASGSAFLSGDSQSSSAFSSGTASPSAMSSQQWTFFSNTSGTGNMNATSSPAFGSSGLPFGTGSVNTNSTATSNGGNFPLAGNSTQPVPTASVGSSAAISNFSSVADTSGSASDSQVVSSFTSTMSQNSTTFVTVIRTTVVVQMSSSGSDAATTSELSSASSAASSSQGSSSAASATNAVSTASSGSTSTAATDAMNCDFGVSPVCGPSPTTPAASSEYCLCPFCYLGNDLCNATKPTGTSCPDGWACSITIPSGSSTVWLNLPTGVTWATSTPTPWNETWQTITRTDGVTGTTSVEWTASLSTSTLSRDDGSYIIFPFRVWSCQGSQCGGGGHSDSFSLLKCLLAFRCNTPDNNGWQFPPIPVVPPIGPPGAAPEIAPSTFFAIIVDVGNLAGVHRRFQYWIGDFFGYIRVFRIVILFGDVFFNKLIHKLLLRVACDILHSHLFNSDNFLDRHANVLNVFPWWNDPVISSSVSAWLSQFPFIPELDLPSNITASIFSPNATMMTSNCTDAICALTQGITSTTFSILSNTSSIRTVSSSASSSVISTTSSCTDAVCGLTQGLSSFTSSTVHASSSPDASPPFVTPTTITPLSTTTSSSPSSPSSSSSSSSSSVDRGTPVTITSTTRSLSSLSVFACAGIDQSNSLRCTASATLVTVLPTVPPRSEQSEVCASWTAPFSTTSPAKAGVLNCAAPTDASSTSDDLPWPLVIEPFHPDEAIIKDFCQFMVLDDITIKNADPNGNTSPAQCARYAASTDLLNVQEPVADGNQYYYVVLAVAFDYNGCSSPNDKHKDGISFKDYGADKCRDVLWKSVANKCKFDHAKKMGISSYPAIGGMYWKDCMRWTVVAVVDDHGPPDTLKGHNGWAGIPT</sequence>
<evidence type="ECO:0000313" key="3">
    <source>
        <dbReference type="Proteomes" id="UP000007304"/>
    </source>
</evidence>
<protein>
    <submittedName>
        <fullName evidence="2">Uncharacterized protein</fullName>
    </submittedName>
</protein>
<feature type="compositionally biased region" description="Low complexity" evidence="1">
    <location>
        <begin position="598"/>
        <end position="626"/>
    </location>
</feature>
<reference evidence="2" key="1">
    <citation type="submission" date="2011-07" db="EMBL/GenBank/DDBJ databases">
        <title>The Genome Sequence of Exophiala (Wangiella) dermatitidis NIH/UT8656.</title>
        <authorList>
            <consortium name="The Broad Institute Genome Sequencing Platform"/>
            <person name="Cuomo C."/>
            <person name="Wang Z."/>
            <person name="Hunicke-Smith S."/>
            <person name="Szanislo P.J."/>
            <person name="Earl A."/>
            <person name="Young S.K."/>
            <person name="Zeng Q."/>
            <person name="Gargeya S."/>
            <person name="Fitzgerald M."/>
            <person name="Haas B."/>
            <person name="Abouelleil A."/>
            <person name="Alvarado L."/>
            <person name="Arachchi H.M."/>
            <person name="Berlin A."/>
            <person name="Brown A."/>
            <person name="Chapman S.B."/>
            <person name="Chen Z."/>
            <person name="Dunbar C."/>
            <person name="Freedman E."/>
            <person name="Gearin G."/>
            <person name="Gellesch M."/>
            <person name="Goldberg J."/>
            <person name="Griggs A."/>
            <person name="Gujja S."/>
            <person name="Heiman D."/>
            <person name="Howarth C."/>
            <person name="Larson L."/>
            <person name="Lui A."/>
            <person name="MacDonald P.J.P."/>
            <person name="Montmayeur A."/>
            <person name="Murphy C."/>
            <person name="Neiman D."/>
            <person name="Pearson M."/>
            <person name="Priest M."/>
            <person name="Roberts A."/>
            <person name="Saif S."/>
            <person name="Shea T."/>
            <person name="Shenoy N."/>
            <person name="Sisk P."/>
            <person name="Stolte C."/>
            <person name="Sykes S."/>
            <person name="Wortman J."/>
            <person name="Nusbaum C."/>
            <person name="Birren B."/>
        </authorList>
    </citation>
    <scope>NUCLEOTIDE SEQUENCE</scope>
    <source>
        <strain evidence="2">NIH/UT8656</strain>
    </source>
</reference>
<feature type="compositionally biased region" description="Polar residues" evidence="1">
    <location>
        <begin position="1"/>
        <end position="16"/>
    </location>
</feature>
<dbReference type="InParanoid" id="H6BP25"/>
<dbReference type="AlphaFoldDB" id="H6BP25"/>
<dbReference type="GeneID" id="20306085"/>
<dbReference type="VEuPathDB" id="FungiDB:HMPREF1120_01446"/>
<dbReference type="RefSeq" id="XP_009153713.1">
    <property type="nucleotide sequence ID" value="XM_009155465.1"/>
</dbReference>
<organism evidence="2 3">
    <name type="scientific">Exophiala dermatitidis (strain ATCC 34100 / CBS 525.76 / NIH/UT8656)</name>
    <name type="common">Black yeast</name>
    <name type="synonym">Wangiella dermatitidis</name>
    <dbReference type="NCBI Taxonomy" id="858893"/>
    <lineage>
        <taxon>Eukaryota</taxon>
        <taxon>Fungi</taxon>
        <taxon>Dikarya</taxon>
        <taxon>Ascomycota</taxon>
        <taxon>Pezizomycotina</taxon>
        <taxon>Eurotiomycetes</taxon>
        <taxon>Chaetothyriomycetidae</taxon>
        <taxon>Chaetothyriales</taxon>
        <taxon>Herpotrichiellaceae</taxon>
        <taxon>Exophiala</taxon>
    </lineage>
</organism>
<gene>
    <name evidence="2" type="ORF">HMPREF1120_01446</name>
</gene>
<dbReference type="HOGENOM" id="CLU_326256_0_0_1"/>
<proteinExistence type="predicted"/>
<feature type="region of interest" description="Disordered" evidence="1">
    <location>
        <begin position="1"/>
        <end position="39"/>
    </location>
</feature>
<feature type="compositionally biased region" description="Low complexity" evidence="1">
    <location>
        <begin position="78"/>
        <end position="91"/>
    </location>
</feature>
<keyword evidence="3" id="KW-1185">Reference proteome</keyword>
<evidence type="ECO:0000256" key="1">
    <source>
        <dbReference type="SAM" id="MobiDB-lite"/>
    </source>
</evidence>
<dbReference type="EMBL" id="JH226130">
    <property type="protein sequence ID" value="EHY53252.1"/>
    <property type="molecule type" value="Genomic_DNA"/>
</dbReference>
<feature type="region of interest" description="Disordered" evidence="1">
    <location>
        <begin position="78"/>
        <end position="107"/>
    </location>
</feature>
<name>H6BP25_EXODN</name>